<evidence type="ECO:0000313" key="1">
    <source>
        <dbReference type="EMBL" id="SVC02624.1"/>
    </source>
</evidence>
<name>A0A382IS11_9ZZZZ</name>
<gene>
    <name evidence="1" type="ORF">METZ01_LOCUS255478</name>
</gene>
<sequence length="200" mass="23441">MLNRRAFLKISGIISAALSLFPLSFGKKLLSKTQESSSGISTYFAEEYGDGIFVLHSENPNTATPPVMTYWEYLQDCQGYWDEPGEITDEDLDIYDISRDQLEDICPVEMYEDWWWEWYSSTIDSFNEFFHYNDVEILGKELHENIEWTEGPHPGSNYVAVEFRCKETLLAFQKKLNELGHPVNIEFVNWDSYVLWEEKS</sequence>
<accession>A0A382IS11</accession>
<reference evidence="1" key="1">
    <citation type="submission" date="2018-05" db="EMBL/GenBank/DDBJ databases">
        <authorList>
            <person name="Lanie J.A."/>
            <person name="Ng W.-L."/>
            <person name="Kazmierczak K.M."/>
            <person name="Andrzejewski T.M."/>
            <person name="Davidsen T.M."/>
            <person name="Wayne K.J."/>
            <person name="Tettelin H."/>
            <person name="Glass J.I."/>
            <person name="Rusch D."/>
            <person name="Podicherti R."/>
            <person name="Tsui H.-C.T."/>
            <person name="Winkler M.E."/>
        </authorList>
    </citation>
    <scope>NUCLEOTIDE SEQUENCE</scope>
</reference>
<proteinExistence type="predicted"/>
<dbReference type="EMBL" id="UINC01069332">
    <property type="protein sequence ID" value="SVC02624.1"/>
    <property type="molecule type" value="Genomic_DNA"/>
</dbReference>
<protein>
    <submittedName>
        <fullName evidence="1">Uncharacterized protein</fullName>
    </submittedName>
</protein>
<dbReference type="AlphaFoldDB" id="A0A382IS11"/>
<organism evidence="1">
    <name type="scientific">marine metagenome</name>
    <dbReference type="NCBI Taxonomy" id="408172"/>
    <lineage>
        <taxon>unclassified sequences</taxon>
        <taxon>metagenomes</taxon>
        <taxon>ecological metagenomes</taxon>
    </lineage>
</organism>